<dbReference type="EMBL" id="OCMY01000004">
    <property type="protein sequence ID" value="SOD61503.1"/>
    <property type="molecule type" value="Genomic_DNA"/>
</dbReference>
<dbReference type="Proteomes" id="UP000219271">
    <property type="component" value="Unassembled WGS sequence"/>
</dbReference>
<sequence>MKYHKSNTSTKISEQVIALCYTLAVSGIYFISRFTNEDIVRMKSDSGEIAAKLYALFGVILMPIITLFAGYTAIYLTFRFIRQITEKGGK</sequence>
<dbReference type="RefSeq" id="WP_097098570.1">
    <property type="nucleotide sequence ID" value="NZ_OCMY01000004.1"/>
</dbReference>
<gene>
    <name evidence="2" type="ORF">SAMN06273570_5168</name>
</gene>
<organism evidence="2 3">
    <name type="scientific">Candidatus Pantoea floridensis</name>
    <dbReference type="NCBI Taxonomy" id="1938870"/>
    <lineage>
        <taxon>Bacteria</taxon>
        <taxon>Pseudomonadati</taxon>
        <taxon>Pseudomonadota</taxon>
        <taxon>Gammaproteobacteria</taxon>
        <taxon>Enterobacterales</taxon>
        <taxon>Erwiniaceae</taxon>
        <taxon>Pantoea</taxon>
    </lineage>
</organism>
<name>A0A286DSA8_9GAMM</name>
<evidence type="ECO:0000313" key="3">
    <source>
        <dbReference type="Proteomes" id="UP000219271"/>
    </source>
</evidence>
<accession>A0A286DSA8</accession>
<proteinExistence type="predicted"/>
<dbReference type="AlphaFoldDB" id="A0A286DSA8"/>
<evidence type="ECO:0000313" key="2">
    <source>
        <dbReference type="EMBL" id="SOD61503.1"/>
    </source>
</evidence>
<keyword evidence="1" id="KW-0472">Membrane</keyword>
<feature type="transmembrane region" description="Helical" evidence="1">
    <location>
        <begin position="51"/>
        <end position="78"/>
    </location>
</feature>
<evidence type="ECO:0000256" key="1">
    <source>
        <dbReference type="SAM" id="Phobius"/>
    </source>
</evidence>
<keyword evidence="1" id="KW-0812">Transmembrane</keyword>
<feature type="transmembrane region" description="Helical" evidence="1">
    <location>
        <begin position="12"/>
        <end position="31"/>
    </location>
</feature>
<reference evidence="3" key="1">
    <citation type="submission" date="2017-09" db="EMBL/GenBank/DDBJ databases">
        <authorList>
            <person name="Varghese N."/>
            <person name="Submissions S."/>
        </authorList>
    </citation>
    <scope>NUCLEOTIDE SEQUENCE [LARGE SCALE GENOMIC DNA]</scope>
    <source>
        <strain evidence="3">JKS000234</strain>
    </source>
</reference>
<keyword evidence="3" id="KW-1185">Reference proteome</keyword>
<dbReference type="OrthoDB" id="9922424at2"/>
<protein>
    <submittedName>
        <fullName evidence="2">Uncharacterized protein</fullName>
    </submittedName>
</protein>
<keyword evidence="1" id="KW-1133">Transmembrane helix</keyword>